<evidence type="ECO:0000256" key="4">
    <source>
        <dbReference type="ARBA" id="ARBA00004563"/>
    </source>
</evidence>
<evidence type="ECO:0000256" key="28">
    <source>
        <dbReference type="ARBA" id="ARBA00023180"/>
    </source>
</evidence>
<dbReference type="GO" id="GO:0019031">
    <property type="term" value="C:viral envelope"/>
    <property type="evidence" value="ECO:0007669"/>
    <property type="project" value="UniProtKB-KW"/>
</dbReference>
<dbReference type="SUPFAM" id="SSF58069">
    <property type="entry name" value="Virus ectodomain"/>
    <property type="match status" value="1"/>
</dbReference>
<feature type="short sequence motif" description="Di-leucine internalization motif" evidence="32">
    <location>
        <begin position="845"/>
        <end position="846"/>
    </location>
</feature>
<evidence type="ECO:0000256" key="14">
    <source>
        <dbReference type="ARBA" id="ARBA00022692"/>
    </source>
</evidence>
<protein>
    <recommendedName>
        <fullName evidence="32">Envelope glycoprotein gp160</fullName>
    </recommendedName>
    <alternativeName>
        <fullName evidence="32">Env polyprotein</fullName>
    </alternativeName>
    <component>
        <recommendedName>
            <fullName evidence="32">Surface protein gp120</fullName>
            <shortName evidence="32">SU</shortName>
        </recommendedName>
        <alternativeName>
            <fullName evidence="32">Glycoprotein 120</fullName>
            <shortName evidence="32">gp120</shortName>
        </alternativeName>
    </component>
    <component>
        <recommendedName>
            <fullName evidence="32">Transmembrane protein gp41</fullName>
            <shortName evidence="32">TM</shortName>
        </recommendedName>
        <alternativeName>
            <fullName evidence="32">Glycoprotein 41</fullName>
            <shortName evidence="32">gp41</shortName>
        </alternativeName>
    </component>
</protein>
<comment type="miscellaneous">
    <text evidence="32">HIV-1 lineages are divided in three main groups, M (for Major), O (for Outlier), and N (for New, or Non-M, Non-O). The vast majority of strains found worldwide belong to the group M. Group O seems to be endemic to and largely confined to Cameroon and neighboring countries in West Central Africa, where these viruses represent a small minority of HIV-1 strains. The group N is represented by a limited number of isolates from Cameroonian persons. The group M is further subdivided in 9 clades or subtypes (A to D, F to H, J and K).</text>
</comment>
<dbReference type="Gene3D" id="1.10.287.210">
    <property type="match status" value="1"/>
</dbReference>
<evidence type="ECO:0000256" key="21">
    <source>
        <dbReference type="ARBA" id="ARBA00022890"/>
    </source>
</evidence>
<dbReference type="GO" id="GO:0005198">
    <property type="term" value="F:structural molecule activity"/>
    <property type="evidence" value="ECO:0007669"/>
    <property type="project" value="UniProtKB-UniRule"/>
</dbReference>
<evidence type="ECO:0000256" key="17">
    <source>
        <dbReference type="ARBA" id="ARBA00022804"/>
    </source>
</evidence>
<dbReference type="GO" id="GO:1903908">
    <property type="term" value="P:positive regulation of plasma membrane raft polarization"/>
    <property type="evidence" value="ECO:0007669"/>
    <property type="project" value="UniProtKB-UniRule"/>
</dbReference>
<keyword evidence="8 32" id="KW-1170">Fusion of virus membrane with host endosomal membrane</keyword>
<feature type="region of interest" description="CD4-binding loop" evidence="32">
    <location>
        <begin position="355"/>
        <end position="365"/>
    </location>
</feature>
<dbReference type="GO" id="GO:0016020">
    <property type="term" value="C:membrane"/>
    <property type="evidence" value="ECO:0007669"/>
    <property type="project" value="UniProtKB-UniRule"/>
</dbReference>
<feature type="topological domain" description="Cytoplasmic" evidence="32">
    <location>
        <begin position="696"/>
        <end position="846"/>
    </location>
</feature>
<comment type="domain">
    <text evidence="32">The membrane proximal external region (MPER) present in gp41 is a tryptophan-rich region recognized by the antibodies 2F5, Z13, and 4E10. MPER seems to play a role in fusion.</text>
</comment>
<feature type="region of interest" description="MPER; binding to GalCer" evidence="32">
    <location>
        <begin position="652"/>
        <end position="673"/>
    </location>
</feature>
<dbReference type="InterPro" id="IPR000777">
    <property type="entry name" value="HIV1_Gp120"/>
</dbReference>
<keyword evidence="22 32" id="KW-1133">Transmembrane helix</keyword>
<evidence type="ECO:0000256" key="6">
    <source>
        <dbReference type="ARBA" id="ARBA00004650"/>
    </source>
</evidence>
<evidence type="ECO:0000256" key="19">
    <source>
        <dbReference type="ARBA" id="ARBA00022870"/>
    </source>
</evidence>
<evidence type="ECO:0000256" key="7">
    <source>
        <dbReference type="ARBA" id="ARBA00022506"/>
    </source>
</evidence>
<keyword evidence="13 32" id="KW-0165">Cleavage on pair of basic residues</keyword>
<keyword evidence="12 32" id="KW-1162">Viral penetration into host cytoplasm</keyword>
<evidence type="ECO:0000256" key="18">
    <source>
        <dbReference type="ARBA" id="ARBA00022844"/>
    </source>
</evidence>
<evidence type="ECO:0000256" key="22">
    <source>
        <dbReference type="ARBA" id="ARBA00022989"/>
    </source>
</evidence>
<comment type="PTM">
    <text evidence="32">Specific enzymatic cleavages in vivo yield mature proteins. Envelope glycoproteins are synthesized as a inactive precursor that is heavily N-glycosylated and processed likely by host cell furin in the Golgi to yield the mature SU and TM proteins. The cleavage site between SU and TM requires the minimal sequence [KR]-X-[KR]-R. About 2 of the 9 disulfide bonds of gp41 are reduced by P4HB/PDI, following binding to CD4 receptor.</text>
</comment>
<comment type="similarity">
    <text evidence="32">Belongs to the HIV-1 env protein family.</text>
</comment>
<keyword evidence="10 32" id="KW-1165">Clathrin-mediated endocytosis of virus by host</keyword>
<feature type="domain" description="Human immunodeficiency virus 1 envelope glycoprotein Gp120" evidence="35">
    <location>
        <begin position="34"/>
        <end position="133"/>
    </location>
</feature>
<dbReference type="GO" id="GO:1903911">
    <property type="term" value="P:positive regulation of receptor clustering"/>
    <property type="evidence" value="ECO:0007669"/>
    <property type="project" value="UniProtKB-UniRule"/>
</dbReference>
<comment type="subcellular location">
    <subcellularLocation>
        <location evidence="3">Host cell membrane</location>
        <topology evidence="3">Peripheral membrane protein</topology>
    </subcellularLocation>
    <subcellularLocation>
        <location evidence="1">Host cell membrane</location>
        <topology evidence="1">Single-pass type I membrane protein</topology>
    </subcellularLocation>
    <subcellularLocation>
        <location evidence="2">Host endosome membrane</location>
        <topology evidence="2">Peripheral membrane protein</topology>
    </subcellularLocation>
    <subcellularLocation>
        <location evidence="5">Host endosome membrane</location>
        <topology evidence="5">Single-pass type I membrane protein</topology>
    </subcellularLocation>
    <subcellularLocation>
        <location evidence="6">Virion membrane</location>
        <topology evidence="6">Peripheral membrane protein</topology>
    </subcellularLocation>
    <subcellularLocation>
        <location evidence="4">Virion membrane</location>
        <topology evidence="4">Single-pass type I membrane protein</topology>
    </subcellularLocation>
</comment>
<gene>
    <name evidence="32 37" type="primary">env</name>
</gene>
<feature type="disulfide bond" evidence="32">
    <location>
        <begin position="54"/>
        <end position="74"/>
    </location>
</feature>
<evidence type="ECO:0000256" key="33">
    <source>
        <dbReference type="RuleBase" id="RU363095"/>
    </source>
</evidence>
<organism evidence="37 38">
    <name type="scientific">Human immunodeficiency virus type 1</name>
    <name type="common">HIV-1</name>
    <dbReference type="NCBI Taxonomy" id="11676"/>
    <lineage>
        <taxon>Viruses</taxon>
        <taxon>Riboviria</taxon>
        <taxon>Pararnavirae</taxon>
        <taxon>Artverviricota</taxon>
        <taxon>Revtraviricetes</taxon>
        <taxon>Ortervirales</taxon>
        <taxon>Retroviridae</taxon>
        <taxon>Orthoretrovirinae</taxon>
        <taxon>Lentivirus</taxon>
        <taxon>Lentivirus humimdef1</taxon>
    </lineage>
</organism>
<comment type="domain">
    <text evidence="32">The YXXL motif is involved in determining the exact site of viral release at the surface of infected mononuclear cells and promotes endocytosis. YXXL and di-leucine endocytosis motifs interact directly or indirectly with the clathrin adapter complexes, opperate independently, and their activities are not additive.</text>
</comment>
<dbReference type="GO" id="GO:0019082">
    <property type="term" value="P:viral protein processing"/>
    <property type="evidence" value="ECO:0007669"/>
    <property type="project" value="UniProtKB-UniRule"/>
</dbReference>
<evidence type="ECO:0000256" key="32">
    <source>
        <dbReference type="HAMAP-Rule" id="MF_04083"/>
    </source>
</evidence>
<proteinExistence type="inferred from homology"/>
<evidence type="ECO:0000256" key="29">
    <source>
        <dbReference type="ARBA" id="ARBA00023280"/>
    </source>
</evidence>
<evidence type="ECO:0000256" key="26">
    <source>
        <dbReference type="ARBA" id="ARBA00023139"/>
    </source>
</evidence>
<comment type="caution">
    <text evidence="32 33">Lacks conserved residue(s) required for the propagation of feature annotation.</text>
</comment>
<dbReference type="InterPro" id="IPR000328">
    <property type="entry name" value="GP41-like"/>
</dbReference>
<evidence type="ECO:0000259" key="35">
    <source>
        <dbReference type="Pfam" id="PF00516"/>
    </source>
</evidence>
<evidence type="ECO:0000256" key="1">
    <source>
        <dbReference type="ARBA" id="ARBA00004402"/>
    </source>
</evidence>
<keyword evidence="26 32" id="KW-0564">Palmitate</keyword>
<organismHost>
    <name type="scientific">Homo sapiens</name>
    <name type="common">Human</name>
    <dbReference type="NCBI Taxonomy" id="9606"/>
</organismHost>
<sequence>MKVMGMQRNYQNLWKWGIMILGMMIICCSAVENLWVTVYYGVPVWRDAETTLFCASDAKAYKTEVHNVWATHACVPTDPNPQEIHLENVTENFNVWKNSMVEQMHTDIISLWDQSLKPCVKLTPLCVTLDCSYNITKVNNTYNEMKNCSYNMTTEVRDKKQKVYSLFYRLDIVPMDENSNYSQYRLINCNTSAITQACPKVSFEPIPIHYCAPAGFAILKCKDPIFNGTGPCENVSTVQCTHGIKPVVSTQLLLNGSLAEEKVMIRSEDILDNTKTIIVQLKKHVVINCTRPSNNTRKSVHIGPGQAFYATGDIIGDIRQAHCNVSRTKWNATLQQVAKKLGEHFTNATIIFKPSSGGDLEITTHSFNCGGEFFYCNTSGLFNSTWNKTDSGSMQGSNSTTSDVITLPCRIKQIVNMWQRAGQAMYAPPIPGVIRCVSNITGLLLTRDGGNDNTTEIFRPGGGNMRDNWRSELYKYKVVKIEPLGVAPTRAKRRVVEREKRAVGIGAVLIGFLGAAGSTMGAASITLTVQARQLLSGIVQQQSNLLRAIEAQQHMLRLTVWGIKQLQARILAVEGYLKDQQLLGIWGCSGKLICTTTVPWNSSWSNKSQSEIWDSMTWLQWDKEISNYTETIYNLIEEAQNQQEKNEQDLLALDKWANLWNWFGITKWLWYIKIFIMIIGGLIGLRIVFAVLSIVNRVRQGYSPLSFQTLLPAPRGPDRPEGIEEEGGERDRGRSIRLVTGFSALIWDDLRNLCLFSYHRLRDLLLIATRIVELLGRRGWEAIKYLWNLLQYWIQELKNSAVSLLNATAIAVAEGTDRIIEIIQRAIRAILHIPTRIRQGLERLLL</sequence>
<keyword evidence="9 32" id="KW-1032">Host cell membrane</keyword>
<keyword evidence="28 32" id="KW-0325">Glycoprotein</keyword>
<evidence type="ECO:0000256" key="24">
    <source>
        <dbReference type="ARBA" id="ARBA00023054"/>
    </source>
</evidence>
<keyword evidence="14 32" id="KW-0812">Transmembrane</keyword>
<dbReference type="GO" id="GO:0020002">
    <property type="term" value="C:host cell plasma membrane"/>
    <property type="evidence" value="ECO:0007669"/>
    <property type="project" value="UniProtKB-SubCell"/>
</dbReference>
<feature type="disulfide bond" evidence="32">
    <location>
        <begin position="376"/>
        <end position="409"/>
    </location>
</feature>
<feature type="short sequence motif" description="YXXL motif; contains endocytosis signal" evidence="32">
    <location>
        <begin position="702"/>
        <end position="705"/>
    </location>
</feature>
<dbReference type="Proteomes" id="UP000117804">
    <property type="component" value="Genome"/>
</dbReference>
<feature type="disulfide bond" evidence="32">
    <location>
        <begin position="588"/>
        <end position="594"/>
    </location>
</feature>
<evidence type="ECO:0000256" key="31">
    <source>
        <dbReference type="ARBA" id="ARBA00023296"/>
    </source>
</evidence>
<comment type="function">
    <text evidence="32">Envelope glycoprotein gp160: Oligomerizes in the host endoplasmic reticulum into predominantly trimers. In a second time, gp160 transits in the host Golgi, where glycosylation is completed. The precursor is then proteolytically cleaved in the trans-Golgi and thereby activated by cellular furin or furin-like proteases to produce gp120 and gp41.</text>
</comment>
<dbReference type="HAMAP" id="MF_04083">
    <property type="entry name" value="HIV_ENV"/>
    <property type="match status" value="1"/>
</dbReference>
<evidence type="ECO:0000256" key="30">
    <source>
        <dbReference type="ARBA" id="ARBA00023288"/>
    </source>
</evidence>
<keyword evidence="21 32" id="KW-1164">Virus endocytosis by host</keyword>
<evidence type="ECO:0000259" key="36">
    <source>
        <dbReference type="Pfam" id="PF00517"/>
    </source>
</evidence>
<dbReference type="FunFam" id="2.170.40.20:FF:000004">
    <property type="entry name" value="Envelope glycoprotein gp160"/>
    <property type="match status" value="1"/>
</dbReference>
<dbReference type="EMBL" id="DQ912822">
    <property type="protein sequence ID" value="ABK58241.1"/>
    <property type="molecule type" value="Genomic_DNA"/>
</dbReference>
<evidence type="ECO:0000256" key="10">
    <source>
        <dbReference type="ARBA" id="ARBA00022570"/>
    </source>
</evidence>
<keyword evidence="29 32" id="KW-0899">Viral immunoevasion</keyword>
<comment type="subcellular location">
    <molecule>Surface protein gp120</molecule>
    <subcellularLocation>
        <location evidence="32">Virion membrane</location>
        <topology evidence="32">Peripheral membrane protein</topology>
    </subcellularLocation>
    <subcellularLocation>
        <location evidence="32">Host cell membrane</location>
        <topology evidence="32">Peripheral membrane protein</topology>
    </subcellularLocation>
    <subcellularLocation>
        <location evidence="32">Host endosome membrane</location>
        <topology evidence="32">Single-pass type I membrane protein</topology>
    </subcellularLocation>
    <text evidence="32">The surface protein is not anchored to the viral envelope, but associates with the extravirion surface through its binding to TM. It is probably concentrated at the site of budding and incorporated into the virions possibly by contacts between the cytoplasmic tail of Env and the N-terminus of Gag.</text>
</comment>
<keyword evidence="18 32" id="KW-0946">Virion</keyword>
<feature type="domain" description="Retroviral envelope protein GP41-like" evidence="36">
    <location>
        <begin position="520"/>
        <end position="710"/>
    </location>
</feature>
<comment type="miscellaneous">
    <text evidence="32">Inhibitors targeting HIV-1 viral envelope proteins are used as antiretroviral drugs. Attachment of virions to the cell surface via non-specific interactions and CD4 binding can be blocked by inhibitors that include cyanovirin-N, cyclotriazadisulfonamide analogs, PRO 2000, TNX 355 and PRO 542. In addition, BMS 806 can block CD4-induced conformational changes. Env interactions with the coreceptor molecules can be targeted by CCR5 antagonists including SCH-D, maraviroc (UK 427857) and aplaviroc (GW 873140), and the CXCR4 antagonist AMD 070. Fusion of viral and cellular membranes can be inhibited by peptides such as enfuvirtide and tifuvirtide (T 1249). Resistance to inhibitors associated with mutations in Env are observed. Most of the time, single mutations confer only a modest reduction in drug susceptibility. Combination of several mutations is usually required to develop a high-level drug resistance.</text>
</comment>
<comment type="domain">
    <text evidence="32 33">The 17 amino acids long immunosuppressive region is present in many retroviral envelope proteins. Synthetic peptides derived from this relatively conserved sequence inhibit immune function in vitro and in vivo.</text>
</comment>
<keyword evidence="30 32" id="KW-0449">Lipoprotein</keyword>
<evidence type="ECO:0000256" key="16">
    <source>
        <dbReference type="ARBA" id="ARBA00022729"/>
    </source>
</evidence>
<evidence type="ECO:0000256" key="25">
    <source>
        <dbReference type="ARBA" id="ARBA00023136"/>
    </source>
</evidence>
<dbReference type="InterPro" id="IPR037527">
    <property type="entry name" value="Gp160"/>
</dbReference>
<dbReference type="FunFam" id="1.20.5.490:FF:000001">
    <property type="entry name" value="Envelope glycoprotein gp160"/>
    <property type="match status" value="1"/>
</dbReference>
<keyword evidence="20 32" id="KW-0261">Viral envelope protein</keyword>
<dbReference type="Gene3D" id="1.20.5.490">
    <property type="entry name" value="Single helix bin"/>
    <property type="match status" value="1"/>
</dbReference>
<feature type="region of interest" description="Fusion peptide" evidence="32">
    <location>
        <begin position="502"/>
        <end position="522"/>
    </location>
</feature>
<comment type="function">
    <text evidence="32">Transmembrane protein gp41: Acts as a class I viral fusion protein. Under the current model, the protein has at least 3 conformational states: pre-fusion native state, pre-hairpin intermediate state, and post-fusion hairpin state. During fusion of viral and target intracellular membranes, the coiled coil regions (heptad repeats) assume a trimer-of-hairpins structure, positioning the fusion peptide in close proximity to the C-terminal region of the ectodomain. The formation of this structure appears to drive apposition and subsequent fusion of viral and target cell membranes. Complete fusion occurs in host cell endosomes and is dynamin-dependent, however some lipid transfer might occur at the plasma membrane. The virus undergoes clathrin-dependent internalization long before endosomal fusion, thus minimizing the surface exposure of conserved viral epitopes during fusion and reducing the efficacy of inhibitors targeting these epitopes. Membranes fusion leads to delivery of the nucleocapsid into the cytoplasm.</text>
</comment>
<feature type="disulfide bond" evidence="32">
    <location>
        <begin position="221"/>
        <end position="232"/>
    </location>
</feature>
<dbReference type="GO" id="GO:0039654">
    <property type="term" value="P:fusion of virus membrane with host endosome membrane"/>
    <property type="evidence" value="ECO:0007669"/>
    <property type="project" value="UniProtKB-UniRule"/>
</dbReference>
<accession>B2BA96</accession>
<feature type="region of interest" description="V4" evidence="32">
    <location>
        <begin position="376"/>
        <end position="409"/>
    </location>
</feature>
<feature type="chain" id="PRO_5023435906" description="Transmembrane protein gp41" evidence="32">
    <location>
        <begin position="502"/>
        <end position="846"/>
    </location>
</feature>
<keyword evidence="7 32" id="KW-1168">Fusion of virus membrane with host membrane</keyword>
<keyword evidence="31 32" id="KW-1160">Virus entry into host cell</keyword>
<reference evidence="37 38" key="1">
    <citation type="journal article" date="2008" name="AIDS Res. Hum. Retroviruses">
        <title>Full-length characterization of A1/D intersubtype recombinant genomes from a therapy-induced HIV type 1 controller during acute infection and his noncontrolling partner.</title>
        <authorList>
            <person name="Fomsgaard A."/>
            <person name="Vinner L."/>
            <person name="Therrien D."/>
            <person name="Jorgensen L.B."/>
            <person name="Nielsen C."/>
            <person name="Mathiesen L."/>
            <person name="Pedersen C."/>
            <person name="Corbet S."/>
        </authorList>
    </citation>
    <scope>NUCLEOTIDE SEQUENCE [LARGE SCALE GENOMIC DNA]</scope>
    <source>
        <strain evidence="37">FSA</strain>
    </source>
</reference>
<evidence type="ECO:0000256" key="34">
    <source>
        <dbReference type="SAM" id="MobiDB-lite"/>
    </source>
</evidence>
<evidence type="ECO:0000256" key="13">
    <source>
        <dbReference type="ARBA" id="ARBA00022685"/>
    </source>
</evidence>
<evidence type="ECO:0000256" key="15">
    <source>
        <dbReference type="ARBA" id="ARBA00022703"/>
    </source>
</evidence>
<feature type="lipid moiety-binding region" description="S-palmitoyl cysteine; by host" evidence="32">
    <location>
        <position position="754"/>
    </location>
</feature>
<evidence type="ECO:0000256" key="27">
    <source>
        <dbReference type="ARBA" id="ARBA00023157"/>
    </source>
</evidence>
<feature type="transmembrane region" description="Helical" evidence="33">
    <location>
        <begin position="502"/>
        <end position="525"/>
    </location>
</feature>
<keyword evidence="15 32" id="KW-0053">Apoptosis</keyword>
<keyword evidence="16 32" id="KW-0732">Signal</keyword>
<evidence type="ECO:0000256" key="2">
    <source>
        <dbReference type="ARBA" id="ARBA00004433"/>
    </source>
</evidence>
<dbReference type="InterPro" id="IPR036377">
    <property type="entry name" value="Gp120_core_sf"/>
</dbReference>
<evidence type="ECO:0000256" key="3">
    <source>
        <dbReference type="ARBA" id="ARBA00004505"/>
    </source>
</evidence>
<feature type="transmembrane region" description="Helical" evidence="33">
    <location>
        <begin position="16"/>
        <end position="36"/>
    </location>
</feature>
<evidence type="ECO:0000256" key="12">
    <source>
        <dbReference type="ARBA" id="ARBA00022595"/>
    </source>
</evidence>
<dbReference type="GO" id="GO:0044175">
    <property type="term" value="C:host cell endosome membrane"/>
    <property type="evidence" value="ECO:0007669"/>
    <property type="project" value="UniProtKB-SubCell"/>
</dbReference>
<dbReference type="GO" id="GO:0019064">
    <property type="term" value="P:fusion of virus membrane with host plasma membrane"/>
    <property type="evidence" value="ECO:0007669"/>
    <property type="project" value="UniProtKB-UniRule"/>
</dbReference>
<dbReference type="GO" id="GO:0052031">
    <property type="term" value="P:symbiont-mediated perturbation of host defense response"/>
    <property type="evidence" value="ECO:0007669"/>
    <property type="project" value="UniProtKB-UniRule"/>
</dbReference>
<comment type="subunit">
    <text evidence="32">The mature envelope protein (Env) consists of a homotrimer of non-covalently associated gp120-gp41 heterodimers. The resulting complex protrudes from the virus surface as a spike. There seems to be as few as 10 spikes on the average virion. Surface protein gp120 interacts with host CD4, CCR5 and CXCR4. Gp120 also interacts with the C-type lectins CD209/DC-SIGN and CLEC4M/DC-SIGNR (collectively referred to as DC-SIGN(R)). Gp120 and gp41 interact with GalCer. Gp120 interacts with host ITGA4/ITGB7 complex; on CD4+ T-cells, this interaction results in rapid activation of integrin ITGAL/LFA-1, which facilitates efficient cell-to-cell spreading of HIV-1. Gp120 interacts with cell-associated heparan sulfate; this interaction increases virus infectivity on permissive cells and may be involved in infection of CD4- cells.</text>
</comment>
<feature type="transmembrane region" description="Helical" evidence="33">
    <location>
        <begin position="668"/>
        <end position="695"/>
    </location>
</feature>
<evidence type="ECO:0000256" key="11">
    <source>
        <dbReference type="ARBA" id="ARBA00022581"/>
    </source>
</evidence>
<dbReference type="GO" id="GO:0075512">
    <property type="term" value="P:clathrin-dependent endocytosis of virus by host cell"/>
    <property type="evidence" value="ECO:0007669"/>
    <property type="project" value="UniProtKB-UniRule"/>
</dbReference>
<evidence type="ECO:0000256" key="8">
    <source>
        <dbReference type="ARBA" id="ARBA00022510"/>
    </source>
</evidence>
<keyword evidence="24 32" id="KW-0175">Coiled coil</keyword>
<evidence type="ECO:0000256" key="9">
    <source>
        <dbReference type="ARBA" id="ARBA00022511"/>
    </source>
</evidence>
<comment type="domain">
    <text evidence="32">Some of the most genetically diverse regions of the viral genome are present in Env. They are called variable regions 1 through 5 (V1 through V5). Coreceptor usage of gp120 is determined mainly by the primary structure of the third variable region (V3) in the outer domain of gp120. The sequence of V3 determines which coreceptor, CCR5 and/or CXCR4 (corresponding to R5/macrophage, X4/T cell and R5X4/T cell and macrophage tropism), is used to trigger the fusion potential of the Env complex, and hence which cells the virus can infect. Binding to CCR5 involves a region adjacent in addition to V3.</text>
</comment>
<dbReference type="CDD" id="cd09909">
    <property type="entry name" value="HIV-1-like_HR1-HR2"/>
    <property type="match status" value="1"/>
</dbReference>
<comment type="domain">
    <text evidence="32">The CD4-binding region is targeted by the antibody b12.</text>
</comment>
<name>B2BA96_HV1</name>
<keyword evidence="19 32" id="KW-1043">Host membrane</keyword>
<feature type="chain" id="PRO_5023435907" description="Envelope glycoprotein gp160" evidence="32">
    <location>
        <begin position="33"/>
        <end position="846"/>
    </location>
</feature>
<dbReference type="GO" id="GO:0055036">
    <property type="term" value="C:virion membrane"/>
    <property type="evidence" value="ECO:0007669"/>
    <property type="project" value="UniProtKB-SubCell"/>
</dbReference>
<dbReference type="Pfam" id="PF00516">
    <property type="entry name" value="GP120"/>
    <property type="match status" value="2"/>
</dbReference>
<comment type="subcellular location">
    <molecule>Transmembrane protein gp41</molecule>
    <subcellularLocation>
        <location evidence="32">Virion membrane</location>
        <topology evidence="32">Single-pass type I membrane protein</topology>
    </subcellularLocation>
    <subcellularLocation>
        <location evidence="32">Host cell membrane</location>
        <topology evidence="32">Single-pass type I membrane protein</topology>
    </subcellularLocation>
    <subcellularLocation>
        <location evidence="32">Host endosome membrane</location>
        <topology evidence="32">Single-pass type I membrane protein</topology>
    </subcellularLocation>
    <text evidence="32">It is probably concentrated at the site of budding and incorporated into the virions possibly by contacts between the cytoplasmic tail of Env and the N-terminus of Gag.</text>
</comment>
<comment type="PTM">
    <text evidence="32">Highly glycosylated by host. The high number of glycan on the protein is reffered to as 'glycan shield' because it contributes to hide protein sequence from adaptive immune system.</text>
</comment>
<keyword evidence="25 32" id="KW-0472">Membrane</keyword>
<feature type="disulfide bond" evidence="32">
    <location>
        <begin position="211"/>
        <end position="240"/>
    </location>
</feature>
<feature type="disulfide bond" evidence="32">
    <location>
        <begin position="369"/>
        <end position="436"/>
    </location>
</feature>
<evidence type="ECO:0000256" key="5">
    <source>
        <dbReference type="ARBA" id="ARBA00004578"/>
    </source>
</evidence>
<keyword evidence="23 32" id="KW-1039">Host endosome</keyword>
<dbReference type="FunFam" id="2.170.40.20:FF:000003">
    <property type="entry name" value="Envelope glycoprotein gp160"/>
    <property type="match status" value="1"/>
</dbReference>
<keyword evidence="27 32" id="KW-1015">Disulfide bond</keyword>
<keyword evidence="17 32" id="KW-1161">Viral attachment to host cell</keyword>
<feature type="domain" description="Human immunodeficiency virus 1 envelope glycoprotein Gp120" evidence="35">
    <location>
        <begin position="136"/>
        <end position="501"/>
    </location>
</feature>
<keyword evidence="11 32" id="KW-0945">Host-virus interaction</keyword>
<comment type="PTM">
    <text evidence="32">Palmitoylation of the transmembrane protein and of Env polyprotein (prior to its proteolytic cleavage) is essential for their association with host cell membrane lipid rafts. Palmitoylation is therefore required for envelope trafficking to classical lipid rafts, but not for viral replication.</text>
</comment>
<dbReference type="SUPFAM" id="SSF56502">
    <property type="entry name" value="gp120 core"/>
    <property type="match status" value="2"/>
</dbReference>
<feature type="region of interest" description="Immunosuppression" evidence="32">
    <location>
        <begin position="564"/>
        <end position="582"/>
    </location>
</feature>
<evidence type="ECO:0000313" key="38">
    <source>
        <dbReference type="Proteomes" id="UP000117804"/>
    </source>
</evidence>
<evidence type="ECO:0000313" key="37">
    <source>
        <dbReference type="EMBL" id="ABK58241.1"/>
    </source>
</evidence>
<evidence type="ECO:0000256" key="23">
    <source>
        <dbReference type="ARBA" id="ARBA00023046"/>
    </source>
</evidence>
<evidence type="ECO:0000256" key="20">
    <source>
        <dbReference type="ARBA" id="ARBA00022879"/>
    </source>
</evidence>
<feature type="region of interest" description="Disordered" evidence="34">
    <location>
        <begin position="711"/>
        <end position="731"/>
    </location>
</feature>
<dbReference type="Gene3D" id="2.170.40.20">
    <property type="entry name" value="Human immunodeficiency virus 1, Gp160, envelope glycoprotein"/>
    <property type="match status" value="2"/>
</dbReference>
<dbReference type="Pfam" id="PF00517">
    <property type="entry name" value="GP41"/>
    <property type="match status" value="1"/>
</dbReference>
<feature type="coiled-coil region" evidence="32">
    <location>
        <begin position="623"/>
        <end position="657"/>
    </location>
</feature>
<feature type="site" description="Cleavage; by host furin" evidence="32">
    <location>
        <begin position="501"/>
        <end position="502"/>
    </location>
</feature>
<dbReference type="FunFam" id="1.10.287.210:FF:000001">
    <property type="entry name" value="Envelope glycoprotein gp160"/>
    <property type="match status" value="1"/>
</dbReference>
<comment type="function">
    <text evidence="32">Surface protein gp120: Attaches the virus to the host lymphoid cell by binding to the primary receptor CD4. This interaction induces a structural rearrangement creating a high affinity binding site for a chemokine coreceptor like CXCR4 and/or CCR5. Acts as a ligand for CD209/DC-SIGN and CLEC4M/DC-SIGNR, which are respectively found on dendritic cells (DCs), and on endothelial cells of liver sinusoids and lymph node sinuses. These interactions allow capture of viral particles at mucosal surfaces by these cells and subsequent transmission to permissive cells. HIV subverts the migration properties of dendritic cells to gain access to CD4+ T-cells in lymph nodes. Virus transmission to permissive T-cells occurs either in trans (without DCs infection, through viral capture and transmission), or in cis (following DCs productive infection, through the usual CD4-gp120 interaction), thereby inducing a robust infection. In trans infection, bound virions remain infectious over days and it is proposed that they are not degraded, but protected in non-lysosomal acidic organelles within the DCs close to the cell membrane thus contributing to the viral infectious potential during DCs' migration from the periphery to the lymphoid tissues. On arrival at lymphoid tissues, intact virions recycle back to DCs' cell surface allowing virus transmission to CD4+ T-cells.</text>
</comment>
<dbReference type="GO" id="GO:0019062">
    <property type="term" value="P:virion attachment to host cell"/>
    <property type="evidence" value="ECO:0007669"/>
    <property type="project" value="UniProtKB-UniRule"/>
</dbReference>